<keyword evidence="4 8" id="KW-1133">Transmembrane helix</keyword>
<dbReference type="Pfam" id="PF06775">
    <property type="entry name" value="Seipin"/>
    <property type="match status" value="1"/>
</dbReference>
<evidence type="ECO:0000313" key="9">
    <source>
        <dbReference type="EMBL" id="KAK8146634.1"/>
    </source>
</evidence>
<feature type="compositionally biased region" description="Acidic residues" evidence="7">
    <location>
        <begin position="198"/>
        <end position="210"/>
    </location>
</feature>
<dbReference type="AlphaFoldDB" id="A0AAW0RWN0"/>
<dbReference type="GO" id="GO:0140042">
    <property type="term" value="P:lipid droplet formation"/>
    <property type="evidence" value="ECO:0007669"/>
    <property type="project" value="UniProtKB-ARBA"/>
</dbReference>
<dbReference type="CDD" id="cd23995">
    <property type="entry name" value="Seipin_BSCL2_like"/>
    <property type="match status" value="1"/>
</dbReference>
<evidence type="ECO:0000256" key="3">
    <source>
        <dbReference type="ARBA" id="ARBA00022824"/>
    </source>
</evidence>
<comment type="caution">
    <text evidence="9">The sequence shown here is derived from an EMBL/GenBank/DDBJ whole genome shotgun (WGS) entry which is preliminary data.</text>
</comment>
<dbReference type="EMBL" id="JAAHCF010000198">
    <property type="protein sequence ID" value="KAK8146634.1"/>
    <property type="molecule type" value="Genomic_DNA"/>
</dbReference>
<keyword evidence="2 8" id="KW-0812">Transmembrane</keyword>
<reference evidence="9 10" key="1">
    <citation type="submission" date="2020-02" db="EMBL/GenBank/DDBJ databases">
        <title>Comparative genomics of the hypocrealean fungal genus Beauvera.</title>
        <authorList>
            <person name="Showalter D.N."/>
            <person name="Bushley K.E."/>
            <person name="Rehner S.A."/>
        </authorList>
    </citation>
    <scope>NUCLEOTIDE SEQUENCE [LARGE SCALE GENOMIC DNA]</scope>
    <source>
        <strain evidence="9 10">ARSEF4384</strain>
    </source>
</reference>
<dbReference type="PANTHER" id="PTHR21212:SF0">
    <property type="entry name" value="SEIPIN"/>
    <property type="match status" value="1"/>
</dbReference>
<evidence type="ECO:0008006" key="11">
    <source>
        <dbReference type="Google" id="ProtNLM"/>
    </source>
</evidence>
<keyword evidence="10" id="KW-1185">Reference proteome</keyword>
<protein>
    <recommendedName>
        <fullName evidence="11">Seipin</fullName>
    </recommendedName>
</protein>
<feature type="region of interest" description="Disordered" evidence="7">
    <location>
        <begin position="181"/>
        <end position="291"/>
    </location>
</feature>
<evidence type="ECO:0000256" key="4">
    <source>
        <dbReference type="ARBA" id="ARBA00022989"/>
    </source>
</evidence>
<dbReference type="GO" id="GO:0006629">
    <property type="term" value="P:lipid metabolic process"/>
    <property type="evidence" value="ECO:0007669"/>
    <property type="project" value="UniProtKB-KW"/>
</dbReference>
<keyword evidence="5" id="KW-0443">Lipid metabolism</keyword>
<evidence type="ECO:0000256" key="1">
    <source>
        <dbReference type="ARBA" id="ARBA00004477"/>
    </source>
</evidence>
<evidence type="ECO:0000256" key="2">
    <source>
        <dbReference type="ARBA" id="ARBA00022692"/>
    </source>
</evidence>
<name>A0AAW0RWN0_9HYPO</name>
<accession>A0AAW0RWN0</accession>
<dbReference type="InterPro" id="IPR009617">
    <property type="entry name" value="Seipin"/>
</dbReference>
<feature type="transmembrane region" description="Helical" evidence="8">
    <location>
        <begin position="140"/>
        <end position="167"/>
    </location>
</feature>
<comment type="subcellular location">
    <subcellularLocation>
        <location evidence="1">Endoplasmic reticulum membrane</location>
        <topology evidence="1">Multi-pass membrane protein</topology>
    </subcellularLocation>
</comment>
<evidence type="ECO:0000256" key="7">
    <source>
        <dbReference type="SAM" id="MobiDB-lite"/>
    </source>
</evidence>
<evidence type="ECO:0000313" key="10">
    <source>
        <dbReference type="Proteomes" id="UP001397290"/>
    </source>
</evidence>
<keyword evidence="3" id="KW-0256">Endoplasmic reticulum</keyword>
<evidence type="ECO:0000256" key="5">
    <source>
        <dbReference type="ARBA" id="ARBA00023098"/>
    </source>
</evidence>
<feature type="compositionally biased region" description="Basic and acidic residues" evidence="7">
    <location>
        <begin position="225"/>
        <end position="241"/>
    </location>
</feature>
<organism evidence="9 10">
    <name type="scientific">Beauveria asiatica</name>
    <dbReference type="NCBI Taxonomy" id="1069075"/>
    <lineage>
        <taxon>Eukaryota</taxon>
        <taxon>Fungi</taxon>
        <taxon>Dikarya</taxon>
        <taxon>Ascomycota</taxon>
        <taxon>Pezizomycotina</taxon>
        <taxon>Sordariomycetes</taxon>
        <taxon>Hypocreomycetidae</taxon>
        <taxon>Hypocreales</taxon>
        <taxon>Cordycipitaceae</taxon>
        <taxon>Beauveria</taxon>
    </lineage>
</organism>
<proteinExistence type="predicted"/>
<keyword evidence="6 8" id="KW-0472">Membrane</keyword>
<dbReference type="Proteomes" id="UP001397290">
    <property type="component" value="Unassembled WGS sequence"/>
</dbReference>
<feature type="compositionally biased region" description="Acidic residues" evidence="7">
    <location>
        <begin position="250"/>
        <end position="259"/>
    </location>
</feature>
<gene>
    <name evidence="9" type="ORF">G3M48_002771</name>
</gene>
<dbReference type="GO" id="GO:0005789">
    <property type="term" value="C:endoplasmic reticulum membrane"/>
    <property type="evidence" value="ECO:0007669"/>
    <property type="project" value="UniProtKB-SubCell"/>
</dbReference>
<evidence type="ECO:0000256" key="8">
    <source>
        <dbReference type="SAM" id="Phobius"/>
    </source>
</evidence>
<dbReference type="PANTHER" id="PTHR21212">
    <property type="entry name" value="BERNARDINELLI-SEIP CONGENITAL LIPODYSTROPHY 2 HOMOLOG BSCL2 PROTEIN"/>
    <property type="match status" value="1"/>
</dbReference>
<evidence type="ECO:0000256" key="6">
    <source>
        <dbReference type="ARBA" id="ARBA00023136"/>
    </source>
</evidence>
<sequence>MPRSPANLDRGNFMVSLHLIDSGDQNTIGARADEFARSHIGFGVSKVLFSSRRPVLMPYVDPLVSLTSRVLLMAYHLLSSNSQRHTLTVKLAERVSFSKDSLKPAAAYIEVEAGQDIQIYSTQLTLTAQLRGLRYLMVHYGVLTYIVFTLLFWFFEILFMSAAWSAWSSYTSLPASGSKLRIRDPASGDATDSGNDLEHDDDDEDDDGDEAVPRGASKHGSSSFPKKEARIKAEETFERSLADIPFAGAEADDEDESEEEDRKRQIVSGKGTSYSKEGAETVRSRASQRFV</sequence>